<feature type="domain" description="RING-type" evidence="5">
    <location>
        <begin position="274"/>
        <end position="313"/>
    </location>
</feature>
<dbReference type="Gene3D" id="3.30.40.10">
    <property type="entry name" value="Zinc/RING finger domain, C3HC4 (zinc finger)"/>
    <property type="match status" value="1"/>
</dbReference>
<evidence type="ECO:0000256" key="3">
    <source>
        <dbReference type="PROSITE-ProRule" id="PRU00175"/>
    </source>
</evidence>
<organism evidence="6 7">
    <name type="scientific">Chrysodeixis includens</name>
    <name type="common">Soybean looper</name>
    <name type="synonym">Pseudoplusia includens</name>
    <dbReference type="NCBI Taxonomy" id="689277"/>
    <lineage>
        <taxon>Eukaryota</taxon>
        <taxon>Metazoa</taxon>
        <taxon>Ecdysozoa</taxon>
        <taxon>Arthropoda</taxon>
        <taxon>Hexapoda</taxon>
        <taxon>Insecta</taxon>
        <taxon>Pterygota</taxon>
        <taxon>Neoptera</taxon>
        <taxon>Endopterygota</taxon>
        <taxon>Lepidoptera</taxon>
        <taxon>Glossata</taxon>
        <taxon>Ditrysia</taxon>
        <taxon>Noctuoidea</taxon>
        <taxon>Noctuidae</taxon>
        <taxon>Plusiinae</taxon>
        <taxon>Chrysodeixis</taxon>
    </lineage>
</organism>
<keyword evidence="2" id="KW-0862">Zinc</keyword>
<dbReference type="OrthoDB" id="1711136at2759"/>
<dbReference type="Pfam" id="PF13920">
    <property type="entry name" value="zf-C3HC4_3"/>
    <property type="match status" value="1"/>
</dbReference>
<evidence type="ECO:0000256" key="1">
    <source>
        <dbReference type="ARBA" id="ARBA00022771"/>
    </source>
</evidence>
<keyword evidence="4" id="KW-1133">Transmembrane helix</keyword>
<dbReference type="GO" id="GO:0016567">
    <property type="term" value="P:protein ubiquitination"/>
    <property type="evidence" value="ECO:0007669"/>
    <property type="project" value="TreeGrafter"/>
</dbReference>
<dbReference type="InterPro" id="IPR001841">
    <property type="entry name" value="Znf_RING"/>
</dbReference>
<dbReference type="GO" id="GO:0008270">
    <property type="term" value="F:zinc ion binding"/>
    <property type="evidence" value="ECO:0007669"/>
    <property type="project" value="UniProtKB-KW"/>
</dbReference>
<name>A0A9N8Q0Z0_CHRIL</name>
<evidence type="ECO:0000313" key="7">
    <source>
        <dbReference type="Proteomes" id="UP001154114"/>
    </source>
</evidence>
<evidence type="ECO:0000256" key="4">
    <source>
        <dbReference type="SAM" id="Phobius"/>
    </source>
</evidence>
<feature type="transmembrane region" description="Helical" evidence="4">
    <location>
        <begin position="129"/>
        <end position="147"/>
    </location>
</feature>
<dbReference type="AlphaFoldDB" id="A0A9N8Q0Z0"/>
<dbReference type="Proteomes" id="UP001154114">
    <property type="component" value="Chromosome 11"/>
</dbReference>
<dbReference type="PROSITE" id="PS50089">
    <property type="entry name" value="ZF_RING_2"/>
    <property type="match status" value="1"/>
</dbReference>
<feature type="transmembrane region" description="Helical" evidence="4">
    <location>
        <begin position="214"/>
        <end position="234"/>
    </location>
</feature>
<keyword evidence="1 3" id="KW-0479">Metal-binding</keyword>
<dbReference type="SUPFAM" id="SSF57850">
    <property type="entry name" value="RING/U-box"/>
    <property type="match status" value="1"/>
</dbReference>
<feature type="transmembrane region" description="Helical" evidence="4">
    <location>
        <begin position="185"/>
        <end position="202"/>
    </location>
</feature>
<feature type="transmembrane region" description="Helical" evidence="4">
    <location>
        <begin position="29"/>
        <end position="56"/>
    </location>
</feature>
<gene>
    <name evidence="6" type="ORF">CINC_LOCUS1487</name>
</gene>
<proteinExistence type="predicted"/>
<protein>
    <recommendedName>
        <fullName evidence="5">RING-type domain-containing protein</fullName>
    </recommendedName>
</protein>
<reference evidence="6" key="1">
    <citation type="submission" date="2021-12" db="EMBL/GenBank/DDBJ databases">
        <authorList>
            <person name="King R."/>
        </authorList>
    </citation>
    <scope>NUCLEOTIDE SEQUENCE</scope>
</reference>
<evidence type="ECO:0000256" key="2">
    <source>
        <dbReference type="ARBA" id="ARBA00022833"/>
    </source>
</evidence>
<accession>A0A9N8Q0Z0</accession>
<evidence type="ECO:0000313" key="6">
    <source>
        <dbReference type="EMBL" id="CAD0199795.1"/>
    </source>
</evidence>
<dbReference type="GO" id="GO:0006511">
    <property type="term" value="P:ubiquitin-dependent protein catabolic process"/>
    <property type="evidence" value="ECO:0007669"/>
    <property type="project" value="TreeGrafter"/>
</dbReference>
<dbReference type="PANTHER" id="PTHR22696:SF1">
    <property type="entry name" value="E3 UBIQUITIN-PROTEIN LIGASE RNF26"/>
    <property type="match status" value="1"/>
</dbReference>
<sequence>MISLVAKIINVFASTLQNILLLASFTGKLIVLAVTWISSVIYSTLWSIIVFFQIVYDDNVTIFTEEIPASANGIIDSAVNQFFHIQDGVVDVSNNIYVKCGAALSGVDWLIRTMFVIISELMTLFKNTVILIGDTSWFIITFIPVHLPPLLKAVFKYIGEIIVNLIVDAYMTLLKFTNYLTEVPFQSFMGITSAIIIVRLCVHFRETISHQITMLYWSLIRNVLYLYYVIYNYFSNSDVGMITQIANGRDVGLREMHFNSEEVDDAATAADALCVICQERQKCVLTLPCRHVCLCTDCCRRLYGYQRTCPICRTFIYHAVTVYL</sequence>
<keyword evidence="4" id="KW-0812">Transmembrane</keyword>
<keyword evidence="7" id="KW-1185">Reference proteome</keyword>
<keyword evidence="1 3" id="KW-0863">Zinc-finger</keyword>
<dbReference type="InterPro" id="IPR013083">
    <property type="entry name" value="Znf_RING/FYVE/PHD"/>
</dbReference>
<dbReference type="GO" id="GO:0061630">
    <property type="term" value="F:ubiquitin protein ligase activity"/>
    <property type="evidence" value="ECO:0007669"/>
    <property type="project" value="TreeGrafter"/>
</dbReference>
<dbReference type="PANTHER" id="PTHR22696">
    <property type="entry name" value="E3 UBIQUITIN-PROTEIN LIGASE RNF26"/>
    <property type="match status" value="1"/>
</dbReference>
<dbReference type="EMBL" id="LR824014">
    <property type="protein sequence ID" value="CAD0199795.1"/>
    <property type="molecule type" value="Genomic_DNA"/>
</dbReference>
<evidence type="ECO:0000259" key="5">
    <source>
        <dbReference type="PROSITE" id="PS50089"/>
    </source>
</evidence>
<keyword evidence="4" id="KW-0472">Membrane</keyword>